<dbReference type="Proteomes" id="UP001144397">
    <property type="component" value="Unassembled WGS sequence"/>
</dbReference>
<dbReference type="GO" id="GO:0016301">
    <property type="term" value="F:kinase activity"/>
    <property type="evidence" value="ECO:0007669"/>
    <property type="project" value="InterPro"/>
</dbReference>
<organism evidence="2 3">
    <name type="scientific">Xanthobacter flavus</name>
    <dbReference type="NCBI Taxonomy" id="281"/>
    <lineage>
        <taxon>Bacteria</taxon>
        <taxon>Pseudomonadati</taxon>
        <taxon>Pseudomonadota</taxon>
        <taxon>Alphaproteobacteria</taxon>
        <taxon>Hyphomicrobiales</taxon>
        <taxon>Xanthobacteraceae</taxon>
        <taxon>Xanthobacter</taxon>
    </lineage>
</organism>
<protein>
    <submittedName>
        <fullName evidence="2">Death-on-curing protein</fullName>
    </submittedName>
</protein>
<dbReference type="InterPro" id="IPR006440">
    <property type="entry name" value="Doc"/>
</dbReference>
<dbReference type="InterPro" id="IPR003812">
    <property type="entry name" value="Fido"/>
</dbReference>
<dbReference type="InterPro" id="IPR036597">
    <property type="entry name" value="Fido-like_dom_sf"/>
</dbReference>
<dbReference type="AlphaFoldDB" id="A0A9W6CMH9"/>
<evidence type="ECO:0000313" key="3">
    <source>
        <dbReference type="Proteomes" id="UP001144397"/>
    </source>
</evidence>
<accession>A0A9W6CMH9</accession>
<proteinExistence type="predicted"/>
<reference evidence="2" key="1">
    <citation type="submission" date="2022-12" db="EMBL/GenBank/DDBJ databases">
        <title>Reference genome sequencing for broad-spectrum identification of bacterial and archaeal isolates by mass spectrometry.</title>
        <authorList>
            <person name="Sekiguchi Y."/>
            <person name="Tourlousse D.M."/>
        </authorList>
    </citation>
    <scope>NUCLEOTIDE SEQUENCE</scope>
    <source>
        <strain evidence="2">301</strain>
    </source>
</reference>
<dbReference type="NCBIfam" id="TIGR01550">
    <property type="entry name" value="DOC_P1"/>
    <property type="match status" value="1"/>
</dbReference>
<sequence>MSGQDVRQEPRWVTKTVVLAVHDAQLAEHGGGRGVRDEGLLETALDRPKNRYHYMQQDEAGAERISASDVAALAAAYAYGIAKNHPFVDGNKRTSFVVCELFLALNGYELTLDDAAAVTTWLALAASELTEAELARKIEAALSVV</sequence>
<feature type="domain" description="Fido" evidence="1">
    <location>
        <begin position="13"/>
        <end position="140"/>
    </location>
</feature>
<dbReference type="SUPFAM" id="SSF140931">
    <property type="entry name" value="Fic-like"/>
    <property type="match status" value="1"/>
</dbReference>
<gene>
    <name evidence="2" type="ORF">XFLAVUS301_49600</name>
</gene>
<name>A0A9W6CMH9_XANFL</name>
<evidence type="ECO:0000259" key="1">
    <source>
        <dbReference type="PROSITE" id="PS51459"/>
    </source>
</evidence>
<dbReference type="InterPro" id="IPR053737">
    <property type="entry name" value="Type_II_TA_Toxin"/>
</dbReference>
<dbReference type="PIRSF" id="PIRSF018297">
    <property type="entry name" value="Doc"/>
    <property type="match status" value="1"/>
</dbReference>
<evidence type="ECO:0000313" key="2">
    <source>
        <dbReference type="EMBL" id="GLI25286.1"/>
    </source>
</evidence>
<dbReference type="PANTHER" id="PTHR39426:SF1">
    <property type="entry name" value="HOMOLOGY TO DEATH-ON-CURING PROTEIN OF PHAGE P1"/>
    <property type="match status" value="1"/>
</dbReference>
<dbReference type="PROSITE" id="PS51459">
    <property type="entry name" value="FIDO"/>
    <property type="match status" value="1"/>
</dbReference>
<dbReference type="Pfam" id="PF02661">
    <property type="entry name" value="Fic"/>
    <property type="match status" value="1"/>
</dbReference>
<dbReference type="EMBL" id="BSDO01000013">
    <property type="protein sequence ID" value="GLI25286.1"/>
    <property type="molecule type" value="Genomic_DNA"/>
</dbReference>
<dbReference type="PANTHER" id="PTHR39426">
    <property type="entry name" value="HOMOLOGY TO DEATH-ON-CURING PROTEIN OF PHAGE P1"/>
    <property type="match status" value="1"/>
</dbReference>
<comment type="caution">
    <text evidence="2">The sequence shown here is derived from an EMBL/GenBank/DDBJ whole genome shotgun (WGS) entry which is preliminary data.</text>
</comment>
<dbReference type="Gene3D" id="1.20.120.1870">
    <property type="entry name" value="Fic/DOC protein, Fido domain"/>
    <property type="match status" value="1"/>
</dbReference>